<dbReference type="EMBL" id="PIGA01000092">
    <property type="protein sequence ID" value="PTP11294.1"/>
    <property type="molecule type" value="Genomic_DNA"/>
</dbReference>
<dbReference type="Proteomes" id="UP000244080">
    <property type="component" value="Unassembled WGS sequence"/>
</dbReference>
<evidence type="ECO:0000313" key="3">
    <source>
        <dbReference type="Proteomes" id="UP000244080"/>
    </source>
</evidence>
<dbReference type="Gene3D" id="3.30.450.40">
    <property type="match status" value="1"/>
</dbReference>
<feature type="transmembrane region" description="Helical" evidence="1">
    <location>
        <begin position="56"/>
        <end position="76"/>
    </location>
</feature>
<reference evidence="2 3" key="1">
    <citation type="submission" date="2017-11" db="EMBL/GenBank/DDBJ databases">
        <title>Population delineation of vibrios coincides with oyster pathogenicity.</title>
        <authorList>
            <person name="Bruto M."/>
            <person name="Labreuche Y."/>
            <person name="James A."/>
            <person name="Piel D."/>
            <person name="Chenivesse S."/>
            <person name="Petton B."/>
            <person name="Polz M.F."/>
            <person name="Le Roux F."/>
        </authorList>
    </citation>
    <scope>NUCLEOTIDE SEQUENCE [LARGE SCALE GENOMIC DNA]</scope>
    <source>
        <strain evidence="2 3">1F_55</strain>
    </source>
</reference>
<evidence type="ECO:0000256" key="1">
    <source>
        <dbReference type="SAM" id="Phobius"/>
    </source>
</evidence>
<dbReference type="AlphaFoldDB" id="A0A2T5DW22"/>
<keyword evidence="1" id="KW-1133">Transmembrane helix</keyword>
<sequence length="328" mass="37436">MDTKKVRQLIIKLDSFYRMAQTGVAIWNSLLLPILIAVFVTHLFNVYAENKEVSNAVWGMVVLIVIIHLLVSVLHFKGSHMDTMLIEYQDKNTKFQEVKSDFDELKQAYAQDMNYFTSQGHALRFTSEALSFAVGRVRNMELDGQVLEQQDIEKMVHSLLWPLVVLREKLFAFESGVLWNIALYTPQSDGGLVPVWRMHDKRIEVKNRVWTPGFGVVGLSFLHKTIKYYDNIAKSSETIKTSTSDGETYKSIIAIPVIPCEDGSSQQNHSPVGVLVITSSDENQFNLDRDAQFLQTHANLMAIFIEKLKSHAEHTSTNTMTQEEEYNE</sequence>
<organism evidence="2 3">
    <name type="scientific">Vibrio splendidus</name>
    <dbReference type="NCBI Taxonomy" id="29497"/>
    <lineage>
        <taxon>Bacteria</taxon>
        <taxon>Pseudomonadati</taxon>
        <taxon>Pseudomonadota</taxon>
        <taxon>Gammaproteobacteria</taxon>
        <taxon>Vibrionales</taxon>
        <taxon>Vibrionaceae</taxon>
        <taxon>Vibrio</taxon>
    </lineage>
</organism>
<comment type="caution">
    <text evidence="2">The sequence shown here is derived from an EMBL/GenBank/DDBJ whole genome shotgun (WGS) entry which is preliminary data.</text>
</comment>
<dbReference type="InterPro" id="IPR029016">
    <property type="entry name" value="GAF-like_dom_sf"/>
</dbReference>
<gene>
    <name evidence="2" type="ORF">CWO36_25415</name>
</gene>
<proteinExistence type="predicted"/>
<name>A0A2T5DW22_VIBSP</name>
<dbReference type="RefSeq" id="WP_017085764.1">
    <property type="nucleotide sequence ID" value="NZ_CAWNZY010000109.1"/>
</dbReference>
<evidence type="ECO:0000313" key="2">
    <source>
        <dbReference type="EMBL" id="PTP11294.1"/>
    </source>
</evidence>
<keyword evidence="1" id="KW-0812">Transmembrane</keyword>
<dbReference type="SUPFAM" id="SSF55781">
    <property type="entry name" value="GAF domain-like"/>
    <property type="match status" value="1"/>
</dbReference>
<feature type="transmembrane region" description="Helical" evidence="1">
    <location>
        <begin position="21"/>
        <end position="44"/>
    </location>
</feature>
<accession>A0A2T5DW22</accession>
<protein>
    <submittedName>
        <fullName evidence="2">GAF domain-containing protein</fullName>
    </submittedName>
</protein>
<keyword evidence="1" id="KW-0472">Membrane</keyword>